<keyword evidence="1" id="KW-0547">Nucleotide-binding</keyword>
<dbReference type="RefSeq" id="WP_091644814.1">
    <property type="nucleotide sequence ID" value="NZ_FOEG01000006.1"/>
</dbReference>
<dbReference type="InterPro" id="IPR014015">
    <property type="entry name" value="Helicase_SF3_DNA-vir"/>
</dbReference>
<dbReference type="InterPro" id="IPR045455">
    <property type="entry name" value="NrS-1_pol-like_helicase"/>
</dbReference>
<dbReference type="Proteomes" id="UP000199657">
    <property type="component" value="Unassembled WGS sequence"/>
</dbReference>
<dbReference type="InterPro" id="IPR036390">
    <property type="entry name" value="WH_DNA-bd_sf"/>
</dbReference>
<keyword evidence="2" id="KW-0378">Hydrolase</keyword>
<dbReference type="Pfam" id="PF08706">
    <property type="entry name" value="D5_N"/>
    <property type="match status" value="1"/>
</dbReference>
<evidence type="ECO:0000313" key="7">
    <source>
        <dbReference type="Proteomes" id="UP000199657"/>
    </source>
</evidence>
<dbReference type="InterPro" id="IPR051620">
    <property type="entry name" value="ORF904-like_C"/>
</dbReference>
<dbReference type="EMBL" id="FOEG01000006">
    <property type="protein sequence ID" value="SEP00858.1"/>
    <property type="molecule type" value="Genomic_DNA"/>
</dbReference>
<name>A0A1H8UE08_9GAMM</name>
<dbReference type="Gene3D" id="1.10.10.10">
    <property type="entry name" value="Winged helix-like DNA-binding domain superfamily/Winged helix DNA-binding domain"/>
    <property type="match status" value="1"/>
</dbReference>
<keyword evidence="3" id="KW-0067">ATP-binding</keyword>
<dbReference type="OrthoDB" id="784829at2"/>
<evidence type="ECO:0000256" key="3">
    <source>
        <dbReference type="ARBA" id="ARBA00022840"/>
    </source>
</evidence>
<dbReference type="GO" id="GO:0004386">
    <property type="term" value="F:helicase activity"/>
    <property type="evidence" value="ECO:0007669"/>
    <property type="project" value="UniProtKB-KW"/>
</dbReference>
<dbReference type="PANTHER" id="PTHR35372">
    <property type="entry name" value="ATP BINDING PROTEIN-RELATED"/>
    <property type="match status" value="1"/>
</dbReference>
<organism evidence="6 7">
    <name type="scientific">Aquisalimonas asiatica</name>
    <dbReference type="NCBI Taxonomy" id="406100"/>
    <lineage>
        <taxon>Bacteria</taxon>
        <taxon>Pseudomonadati</taxon>
        <taxon>Pseudomonadota</taxon>
        <taxon>Gammaproteobacteria</taxon>
        <taxon>Chromatiales</taxon>
        <taxon>Ectothiorhodospiraceae</taxon>
        <taxon>Aquisalimonas</taxon>
    </lineage>
</organism>
<dbReference type="InterPro" id="IPR027417">
    <property type="entry name" value="P-loop_NTPase"/>
</dbReference>
<evidence type="ECO:0000259" key="5">
    <source>
        <dbReference type="PROSITE" id="PS51206"/>
    </source>
</evidence>
<dbReference type="GO" id="GO:0005524">
    <property type="term" value="F:ATP binding"/>
    <property type="evidence" value="ECO:0007669"/>
    <property type="project" value="UniProtKB-KW"/>
</dbReference>
<dbReference type="NCBIfam" id="TIGR01613">
    <property type="entry name" value="primase_Cterm"/>
    <property type="match status" value="1"/>
</dbReference>
<keyword evidence="7" id="KW-1185">Reference proteome</keyword>
<dbReference type="PANTHER" id="PTHR35372:SF2">
    <property type="entry name" value="SF3 HELICASE DOMAIN-CONTAINING PROTEIN"/>
    <property type="match status" value="1"/>
</dbReference>
<evidence type="ECO:0000256" key="1">
    <source>
        <dbReference type="ARBA" id="ARBA00022741"/>
    </source>
</evidence>
<evidence type="ECO:0000256" key="4">
    <source>
        <dbReference type="SAM" id="MobiDB-lite"/>
    </source>
</evidence>
<accession>A0A1H8UE08</accession>
<keyword evidence="6" id="KW-0347">Helicase</keyword>
<dbReference type="SUPFAM" id="SSF46785">
    <property type="entry name" value="Winged helix' DNA-binding domain"/>
    <property type="match status" value="1"/>
</dbReference>
<gene>
    <name evidence="6" type="ORF">SAMN04488052_10692</name>
</gene>
<dbReference type="AlphaFoldDB" id="A0A1H8UE08"/>
<dbReference type="STRING" id="406100.SAMN04488052_10692"/>
<sequence length="493" mass="56360">MVCVIQPNSPRPRPRPRRRLTPEVRESVRRRLYGPPVLDRNAPGDNAVAFQRQRRPLRYWNSNWYEYDDVCGWRLTDRTELAREVRRYLEGAEARVWREDRFVNEPFNPKRAHVTAVLDALDAQVGIPDAQYVPCWWPSVCESGLDPSDLLILQNGILDMESEEFRPHTPELFAPSALPYRYEPEAQCPEWLRFLDTLWPEDQSSIDALQEWFGYLLTNDTRYQTIFLLIGPPAAGKGVITRVLTELVGATNVAQPTLTTLASPYGLGPLIQEGVTRKLAIITDARVGQRAQIAVERLLQISGEDRVTIERKNSNRSWHGKLPTRFLIVSNHPPALPDTSGALLRRYVPLELTRTFSAERDPSLDKRLLTELPGILNWSLTGLRRLRQREKFEQSAGGESLLGHLSHSTSLVRAFVGEKCTIAPHRYTSRVGLYREWRKWCEHRGERPGSHSAFGRELRAAFPGQIDDGREGSGERAYRYNGIGVDGPYFFEL</sequence>
<reference evidence="6 7" key="1">
    <citation type="submission" date="2016-10" db="EMBL/GenBank/DDBJ databases">
        <authorList>
            <person name="de Groot N.N."/>
        </authorList>
    </citation>
    <scope>NUCLEOTIDE SEQUENCE [LARGE SCALE GENOMIC DNA]</scope>
    <source>
        <strain evidence="6 7">CGMCC 1.6291</strain>
    </source>
</reference>
<dbReference type="PROSITE" id="PS51206">
    <property type="entry name" value="SF3_HELICASE_1"/>
    <property type="match status" value="1"/>
</dbReference>
<dbReference type="InterPro" id="IPR036388">
    <property type="entry name" value="WH-like_DNA-bd_sf"/>
</dbReference>
<dbReference type="InterPro" id="IPR014818">
    <property type="entry name" value="Phage/plasmid_primase_P4_C"/>
</dbReference>
<protein>
    <submittedName>
        <fullName evidence="6">Putative DNA primase/helicase</fullName>
    </submittedName>
</protein>
<dbReference type="InterPro" id="IPR006500">
    <property type="entry name" value="Helicase_put_C_phage/plasmid"/>
</dbReference>
<feature type="region of interest" description="Disordered" evidence="4">
    <location>
        <begin position="1"/>
        <end position="20"/>
    </location>
</feature>
<evidence type="ECO:0000313" key="6">
    <source>
        <dbReference type="EMBL" id="SEP00858.1"/>
    </source>
</evidence>
<dbReference type="SUPFAM" id="SSF52540">
    <property type="entry name" value="P-loop containing nucleoside triphosphate hydrolases"/>
    <property type="match status" value="1"/>
</dbReference>
<proteinExistence type="predicted"/>
<dbReference type="GO" id="GO:0016787">
    <property type="term" value="F:hydrolase activity"/>
    <property type="evidence" value="ECO:0007669"/>
    <property type="project" value="UniProtKB-KW"/>
</dbReference>
<dbReference type="Gene3D" id="3.40.50.300">
    <property type="entry name" value="P-loop containing nucleotide triphosphate hydrolases"/>
    <property type="match status" value="1"/>
</dbReference>
<dbReference type="Pfam" id="PF19263">
    <property type="entry name" value="DUF5906"/>
    <property type="match status" value="1"/>
</dbReference>
<feature type="domain" description="SF3 helicase" evidence="5">
    <location>
        <begin position="204"/>
        <end position="364"/>
    </location>
</feature>
<evidence type="ECO:0000256" key="2">
    <source>
        <dbReference type="ARBA" id="ARBA00022801"/>
    </source>
</evidence>